<name>A0ACD3AVI3_9AGAR</name>
<dbReference type="EMBL" id="ML208325">
    <property type="protein sequence ID" value="TFK69735.1"/>
    <property type="molecule type" value="Genomic_DNA"/>
</dbReference>
<evidence type="ECO:0000313" key="1">
    <source>
        <dbReference type="EMBL" id="TFK69735.1"/>
    </source>
</evidence>
<sequence>MPSPPPRFPEFEDSHQILDPHLDARRKLDEEIGELETRLISLKLARNALSPINRLHPDLLEEIFYRVHISSDHKGKTSLLLTWISHHWREIAHQMSSLWSVIDLERVEWVEAALSLAKHRDLEFNLDFSPRKGEDLRPLLSTCLKNLFRTRELAITSDSRYVPAFREPTPEWMVPAPVLESVHFYMLHLPPNVFLRNCPSLRSLHLSACTLDWHTLPVIPGLKELTILDPASPTTVEHLINILRVIGPNLEQLSLRNVLIHHLPISPRSSQPFRLKKLQLLRLVDHSTELIGSFLNQVLLPPGGGLTIDITVGFLKNDSGLIEALISARNIDQWPVDLLEIELDTPSVTICLTENWLGVDGYAEKSNRTNVRLRILHVDEPSALRPVFGLSPMHPINTVVFAGGSPSAYVQDATFFSYIGDFKLSTVQKQKLYIGHQFLPTFLSETDAQIRKLCIKLEEAGPIDGHTEVKIVQSTLSFHNLEFLEIFGNGGVEDHAFTAEDASRLRRWLTWRKRGSIALEELVLAGLDSPPGALFDEVVDTFRVTAATTKGQQTT</sequence>
<protein>
    <submittedName>
        <fullName evidence="1">Uncharacterized protein</fullName>
    </submittedName>
</protein>
<organism evidence="1 2">
    <name type="scientific">Pluteus cervinus</name>
    <dbReference type="NCBI Taxonomy" id="181527"/>
    <lineage>
        <taxon>Eukaryota</taxon>
        <taxon>Fungi</taxon>
        <taxon>Dikarya</taxon>
        <taxon>Basidiomycota</taxon>
        <taxon>Agaricomycotina</taxon>
        <taxon>Agaricomycetes</taxon>
        <taxon>Agaricomycetidae</taxon>
        <taxon>Agaricales</taxon>
        <taxon>Pluteineae</taxon>
        <taxon>Pluteaceae</taxon>
        <taxon>Pluteus</taxon>
    </lineage>
</organism>
<accession>A0ACD3AVI3</accession>
<gene>
    <name evidence="1" type="ORF">BDN72DRAFT_959342</name>
</gene>
<dbReference type="Proteomes" id="UP000308600">
    <property type="component" value="Unassembled WGS sequence"/>
</dbReference>
<proteinExistence type="predicted"/>
<reference evidence="1 2" key="1">
    <citation type="journal article" date="2019" name="Nat. Ecol. Evol.">
        <title>Megaphylogeny resolves global patterns of mushroom evolution.</title>
        <authorList>
            <person name="Varga T."/>
            <person name="Krizsan K."/>
            <person name="Foldi C."/>
            <person name="Dima B."/>
            <person name="Sanchez-Garcia M."/>
            <person name="Sanchez-Ramirez S."/>
            <person name="Szollosi G.J."/>
            <person name="Szarkandi J.G."/>
            <person name="Papp V."/>
            <person name="Albert L."/>
            <person name="Andreopoulos W."/>
            <person name="Angelini C."/>
            <person name="Antonin V."/>
            <person name="Barry K.W."/>
            <person name="Bougher N.L."/>
            <person name="Buchanan P."/>
            <person name="Buyck B."/>
            <person name="Bense V."/>
            <person name="Catcheside P."/>
            <person name="Chovatia M."/>
            <person name="Cooper J."/>
            <person name="Damon W."/>
            <person name="Desjardin D."/>
            <person name="Finy P."/>
            <person name="Geml J."/>
            <person name="Haridas S."/>
            <person name="Hughes K."/>
            <person name="Justo A."/>
            <person name="Karasinski D."/>
            <person name="Kautmanova I."/>
            <person name="Kiss B."/>
            <person name="Kocsube S."/>
            <person name="Kotiranta H."/>
            <person name="LaButti K.M."/>
            <person name="Lechner B.E."/>
            <person name="Liimatainen K."/>
            <person name="Lipzen A."/>
            <person name="Lukacs Z."/>
            <person name="Mihaltcheva S."/>
            <person name="Morgado L.N."/>
            <person name="Niskanen T."/>
            <person name="Noordeloos M.E."/>
            <person name="Ohm R.A."/>
            <person name="Ortiz-Santana B."/>
            <person name="Ovrebo C."/>
            <person name="Racz N."/>
            <person name="Riley R."/>
            <person name="Savchenko A."/>
            <person name="Shiryaev A."/>
            <person name="Soop K."/>
            <person name="Spirin V."/>
            <person name="Szebenyi C."/>
            <person name="Tomsovsky M."/>
            <person name="Tulloss R.E."/>
            <person name="Uehling J."/>
            <person name="Grigoriev I.V."/>
            <person name="Vagvolgyi C."/>
            <person name="Papp T."/>
            <person name="Martin F.M."/>
            <person name="Miettinen O."/>
            <person name="Hibbett D.S."/>
            <person name="Nagy L.G."/>
        </authorList>
    </citation>
    <scope>NUCLEOTIDE SEQUENCE [LARGE SCALE GENOMIC DNA]</scope>
    <source>
        <strain evidence="1 2">NL-1719</strain>
    </source>
</reference>
<evidence type="ECO:0000313" key="2">
    <source>
        <dbReference type="Proteomes" id="UP000308600"/>
    </source>
</evidence>
<keyword evidence="2" id="KW-1185">Reference proteome</keyword>